<feature type="compositionally biased region" description="Basic and acidic residues" evidence="1">
    <location>
        <begin position="38"/>
        <end position="53"/>
    </location>
</feature>
<feature type="compositionally biased region" description="Acidic residues" evidence="1">
    <location>
        <begin position="1"/>
        <end position="17"/>
    </location>
</feature>
<dbReference type="Pfam" id="PF20710">
    <property type="entry name" value="DUF6824"/>
    <property type="match status" value="1"/>
</dbReference>
<evidence type="ECO:0000259" key="2">
    <source>
        <dbReference type="Pfam" id="PF20710"/>
    </source>
</evidence>
<protein>
    <recommendedName>
        <fullName evidence="2">DUF6824 domain-containing protein</fullName>
    </recommendedName>
</protein>
<keyword evidence="4" id="KW-1185">Reference proteome</keyword>
<organism evidence="3 4">
    <name type="scientific">Nitzschia inconspicua</name>
    <dbReference type="NCBI Taxonomy" id="303405"/>
    <lineage>
        <taxon>Eukaryota</taxon>
        <taxon>Sar</taxon>
        <taxon>Stramenopiles</taxon>
        <taxon>Ochrophyta</taxon>
        <taxon>Bacillariophyta</taxon>
        <taxon>Bacillariophyceae</taxon>
        <taxon>Bacillariophycidae</taxon>
        <taxon>Bacillariales</taxon>
        <taxon>Bacillariaceae</taxon>
        <taxon>Nitzschia</taxon>
    </lineage>
</organism>
<reference evidence="3" key="1">
    <citation type="journal article" date="2021" name="Sci. Rep.">
        <title>Diploid genomic architecture of Nitzschia inconspicua, an elite biomass production diatom.</title>
        <authorList>
            <person name="Oliver A."/>
            <person name="Podell S."/>
            <person name="Pinowska A."/>
            <person name="Traller J.C."/>
            <person name="Smith S.R."/>
            <person name="McClure R."/>
            <person name="Beliaev A."/>
            <person name="Bohutskyi P."/>
            <person name="Hill E.A."/>
            <person name="Rabines A."/>
            <person name="Zheng H."/>
            <person name="Allen L.Z."/>
            <person name="Kuo A."/>
            <person name="Grigoriev I.V."/>
            <person name="Allen A.E."/>
            <person name="Hazlebeck D."/>
            <person name="Allen E.E."/>
        </authorList>
    </citation>
    <scope>NUCLEOTIDE SEQUENCE</scope>
    <source>
        <strain evidence="3">Hildebrandi</strain>
    </source>
</reference>
<feature type="region of interest" description="Disordered" evidence="1">
    <location>
        <begin position="1"/>
        <end position="73"/>
    </location>
</feature>
<feature type="domain" description="DUF6824" evidence="2">
    <location>
        <begin position="61"/>
        <end position="143"/>
    </location>
</feature>
<gene>
    <name evidence="3" type="ORF">IV203_034617</name>
</gene>
<evidence type="ECO:0000313" key="4">
    <source>
        <dbReference type="Proteomes" id="UP000693970"/>
    </source>
</evidence>
<evidence type="ECO:0000256" key="1">
    <source>
        <dbReference type="SAM" id="MobiDB-lite"/>
    </source>
</evidence>
<dbReference type="OrthoDB" id="48671at2759"/>
<proteinExistence type="predicted"/>
<evidence type="ECO:0000313" key="3">
    <source>
        <dbReference type="EMBL" id="KAG7359519.1"/>
    </source>
</evidence>
<reference evidence="3" key="2">
    <citation type="submission" date="2021-04" db="EMBL/GenBank/DDBJ databases">
        <authorList>
            <person name="Podell S."/>
        </authorList>
    </citation>
    <scope>NUCLEOTIDE SEQUENCE</scope>
    <source>
        <strain evidence="3">Hildebrandi</strain>
    </source>
</reference>
<name>A0A9K3PWC2_9STRA</name>
<dbReference type="EMBL" id="JAGRRH010000013">
    <property type="protein sequence ID" value="KAG7359519.1"/>
    <property type="molecule type" value="Genomic_DNA"/>
</dbReference>
<dbReference type="InterPro" id="IPR049227">
    <property type="entry name" value="DUF6824"/>
</dbReference>
<dbReference type="Proteomes" id="UP000693970">
    <property type="component" value="Unassembled WGS sequence"/>
</dbReference>
<comment type="caution">
    <text evidence="3">The sequence shown here is derived from an EMBL/GenBank/DDBJ whole genome shotgun (WGS) entry which is preliminary data.</text>
</comment>
<sequence length="509" mass="54980">MSDIELEEGEASDDPSSDDGKVNFSQATAQPFNGQPGGKERNGANEIPRDAVRGSDLSPDDILLGRGVPMQRHPGNIRMHHLINSYRHQYRKASRSEKALMIQEVLQKLKEGGVRFRKRADNEDLWVEVSDQVAYDKISHALRGRGSERRAPPRESEVHLAGTLLSSPERLQHEGKCDIQHEVSMDGTSSAVAGKQPLRPGPGPLQMISESSSQNRGDHNAAANAINLSRLLLNSGNGTSRPDITLLSQRGEIQPSSLLTSGRSLAVTANMTSPIGAANLSGAPRLQDGSLGISEGIGRPPDILQALATLRATSAGSSSSGQLIQQMLLQQTQDQQQILTPVVGAILGSIHGIKPSSNTLEQQLRQLSFGTTMNNPLALNSGTANLLNSLRGISNQDTNNALIQSLLQERQQRTREPSLLDTLARANNLNMASGVMPSSGLGFGRTQLGLNMALDHNLGQSQQHIVSQNARDMRGLQAPAQRLSDDLLISLLLRHNMSQEPPNQDQTRR</sequence>
<feature type="region of interest" description="Disordered" evidence="1">
    <location>
        <begin position="185"/>
        <end position="218"/>
    </location>
</feature>
<feature type="compositionally biased region" description="Polar residues" evidence="1">
    <location>
        <begin position="23"/>
        <end position="33"/>
    </location>
</feature>
<accession>A0A9K3PWC2</accession>
<dbReference type="AlphaFoldDB" id="A0A9K3PWC2"/>